<name>A0ACC1JV91_9FUNG</name>
<dbReference type="EMBL" id="JANBUJ010001349">
    <property type="protein sequence ID" value="KAJ2767744.1"/>
    <property type="molecule type" value="Genomic_DNA"/>
</dbReference>
<reference evidence="1" key="1">
    <citation type="submission" date="2022-07" db="EMBL/GenBank/DDBJ databases">
        <title>Phylogenomic reconstructions and comparative analyses of Kickxellomycotina fungi.</title>
        <authorList>
            <person name="Reynolds N.K."/>
            <person name="Stajich J.E."/>
            <person name="Barry K."/>
            <person name="Grigoriev I.V."/>
            <person name="Crous P."/>
            <person name="Smith M.E."/>
        </authorList>
    </citation>
    <scope>NUCLEOTIDE SEQUENCE</scope>
    <source>
        <strain evidence="1">CBS 109366</strain>
    </source>
</reference>
<comment type="caution">
    <text evidence="1">The sequence shown here is derived from an EMBL/GenBank/DDBJ whole genome shotgun (WGS) entry which is preliminary data.</text>
</comment>
<evidence type="ECO:0000313" key="2">
    <source>
        <dbReference type="Proteomes" id="UP001140234"/>
    </source>
</evidence>
<protein>
    <submittedName>
        <fullName evidence="1">Uncharacterized protein</fullName>
    </submittedName>
</protein>
<organism evidence="1 2">
    <name type="scientific">Coemansia nantahalensis</name>
    <dbReference type="NCBI Taxonomy" id="2789366"/>
    <lineage>
        <taxon>Eukaryota</taxon>
        <taxon>Fungi</taxon>
        <taxon>Fungi incertae sedis</taxon>
        <taxon>Zoopagomycota</taxon>
        <taxon>Kickxellomycotina</taxon>
        <taxon>Kickxellomycetes</taxon>
        <taxon>Kickxellales</taxon>
        <taxon>Kickxellaceae</taxon>
        <taxon>Coemansia</taxon>
    </lineage>
</organism>
<keyword evidence="2" id="KW-1185">Reference proteome</keyword>
<dbReference type="Proteomes" id="UP001140234">
    <property type="component" value="Unassembled WGS sequence"/>
</dbReference>
<accession>A0ACC1JV91</accession>
<proteinExistence type="predicted"/>
<sequence>MAPHTCPAAVSTAPPPSDGRAAKQPRERKGGRNNNNNANGAVAGGQQGTPRKGGAQKQVQNTNRGRQHSNQRKPSSDSEDGAPTPSKKPARARKRQPKVELLTRDAPEAEQQSLLARLNGSDGQPPAQRSRQAATPPASSRRAKAAGGPGVVFSPTPRKAHGDHVAAMQSSSPKAVHYAGASFNNSPAANTLPLPPSFLTTPTKSPPAGRAGVVCDDDVFGVSPRRMTLGEREQQLESIVGPYRVPPPPLQFAGTGGSHSLPQAMGPPSMGLVPPPQRGFHGSHSVVSLDQQPDGGVASIFQKLRLAMDLPQRRPATVAPMPGAVPPGHHYFAPAYHA</sequence>
<gene>
    <name evidence="1" type="ORF">IWQ57_003828</name>
</gene>
<evidence type="ECO:0000313" key="1">
    <source>
        <dbReference type="EMBL" id="KAJ2767744.1"/>
    </source>
</evidence>